<feature type="domain" description="BIG2" evidence="1">
    <location>
        <begin position="967"/>
        <end position="1044"/>
    </location>
</feature>
<dbReference type="PANTHER" id="PTHR23019">
    <property type="entry name" value="NUCLEAR PORE MEMBRANE GLYCOPROTEIN GP210-RELATED"/>
    <property type="match status" value="1"/>
</dbReference>
<name>D4RZY6_9FIRM</name>
<feature type="domain" description="BIG2" evidence="1">
    <location>
        <begin position="717"/>
        <end position="794"/>
    </location>
</feature>
<feature type="domain" description="BIG2" evidence="1">
    <location>
        <begin position="285"/>
        <end position="356"/>
    </location>
</feature>
<dbReference type="Gene3D" id="2.60.40.1080">
    <property type="match status" value="14"/>
</dbReference>
<gene>
    <name evidence="2" type="ORF">BUTYVIB_01402</name>
</gene>
<evidence type="ECO:0000313" key="3">
    <source>
        <dbReference type="Proteomes" id="UP000006238"/>
    </source>
</evidence>
<feature type="domain" description="BIG2" evidence="1">
    <location>
        <begin position="1132"/>
        <end position="1201"/>
    </location>
</feature>
<dbReference type="eggNOG" id="COG5492">
    <property type="taxonomic scope" value="Bacteria"/>
</dbReference>
<feature type="domain" description="BIG2" evidence="1">
    <location>
        <begin position="548"/>
        <end position="628"/>
    </location>
</feature>
<feature type="domain" description="BIG2" evidence="1">
    <location>
        <begin position="634"/>
        <end position="711"/>
    </location>
</feature>
<feature type="domain" description="BIG2" evidence="1">
    <location>
        <begin position="358"/>
        <end position="436"/>
    </location>
</feature>
<accession>D4RZY6</accession>
<keyword evidence="3" id="KW-1185">Reference proteome</keyword>
<feature type="domain" description="BIG2" evidence="1">
    <location>
        <begin position="883"/>
        <end position="960"/>
    </location>
</feature>
<dbReference type="RefSeq" id="WP_005602970.1">
    <property type="nucleotide sequence ID" value="NZ_GG663524.1"/>
</dbReference>
<sequence length="1215" mass="127838">MKFLNLIKKHWKASSALVAIVILTVIFVVIVKASTVQLTVNLASINFTEGQNSQAITASVALNLDNDAGIVGWNWSMNDPEVATVSNNEGAGMVYSKGAGKTNLVVKYSLTDGTSASKSVPVTVPLVVNYSSINGILTAGAYGTVTCNAASTKNVEWSSSNSSVVSVAKDVGQSHNGGVATITAVSGGTATITASIPSDSLSYSFQITVGVSIIDDEITVNQNESKTIATNSNSASDVYWWTDDPEVATVSNGIVQGIYAGTTTAYASCKEGDYSGNAGDSITVKVPYVVNSPNTTVLVGDKLSFTTSAKPSEVNYASSNNNIIYYDQTTGMFNAVGTGTADISVTWRGDTRTVTVSVIDGISLSTSEISLNIGDSQKVTATVTNTTTPVHWSIADPAVASFNVEDDGLTVTVTALSQGNTGYTTLIASQEINGVVKTYSCRVNVLNPVNSLALLYNGAQITKEISIEKGNSIYITAFLNLGESTVPDNTKLSWVSSDNGIISVTPATTEGQQQLAEIKAVSGGKATVTVVSDDGLFIATADFYVTEGVTGIYLDKESVTAQMSLEKYQLKATITPETDGVDNTVIWSSLNPAVVTVDQNGLVTFVGPGETYVSATSAADTSKVAYCNFIITQQVEGVSMDFKSITMNVGDENRLTYVITPDNASNKNVTFSSSNENVVKVDNTGMVTAVSSGSATVIIQTEDGGYIDMTNITVLQPVKEIVLSQTEMTVKKGTIFWLNATVLPETSDNKKITWNTSDKSLATVDPDGKVTTLAVGTVTISCVSEDTGVVAYCVVEITEPVTGLTLNSYHEEIVKGTRFVIVPTVLPVEAPDKRVTYVSSDPEIASVDENGVVTGLKGGSCEIIVTTVESSLKATCTIQVKEYVSSIEIHNAKEIMNIGDTLQLSADVQTESASNRKVIWSTSNSGIATVDQSGKVTGITPGTVVITALAADGSGVSASVAIRVINPVTSITLSEGKITIYVGDTHNIVATIHPENASIKGIEWTSDDPTIAKVYSDGDVVGVAPGRTIVNATSTDTNEVVAHCTVIVKPIINASSISINSSEIIMLKGKTRKLTARLYPLNSNEGVNWLSTDTSVVQVDANGNIVTVGAGSCDVVAYSSSGTVEDHCTIYSIAMSHTDLKMEQYDTFNLYVDGAPRKVSWRTSNPRIASVTQNGVVTGRMPGECTITATIDGKTVSCFVKIYAVDPGKFINRRK</sequence>
<reference evidence="2 3" key="1">
    <citation type="submission" date="2010-02" db="EMBL/GenBank/DDBJ databases">
        <authorList>
            <person name="Weinstock G."/>
            <person name="Sodergren E."/>
            <person name="Clifton S."/>
            <person name="Fulton L."/>
            <person name="Fulton B."/>
            <person name="Courtney L."/>
            <person name="Fronick C."/>
            <person name="Harrison M."/>
            <person name="Strong C."/>
            <person name="Farmer C."/>
            <person name="Delahaunty K."/>
            <person name="Markovic C."/>
            <person name="Hall O."/>
            <person name="Minx P."/>
            <person name="Tomlinson C."/>
            <person name="Mitreva M."/>
            <person name="Nelson J."/>
            <person name="Hou S."/>
            <person name="Wollam A."/>
            <person name="Pepin K.H."/>
            <person name="Johnson M."/>
            <person name="Bhonagiri V."/>
            <person name="Zhang X."/>
            <person name="Suruliraj S."/>
            <person name="Warren W."/>
            <person name="Chinwalla A."/>
            <person name="Mardis E.R."/>
            <person name="Wilson R.K."/>
        </authorList>
    </citation>
    <scope>NUCLEOTIDE SEQUENCE [LARGE SCALE GENOMIC DNA]</scope>
    <source>
        <strain evidence="2 3">DSM 2876</strain>
    </source>
</reference>
<evidence type="ECO:0000259" key="1">
    <source>
        <dbReference type="SMART" id="SM00635"/>
    </source>
</evidence>
<feature type="domain" description="BIG2" evidence="1">
    <location>
        <begin position="800"/>
        <end position="877"/>
    </location>
</feature>
<comment type="caution">
    <text evidence="2">The sequence shown here is derived from an EMBL/GenBank/DDBJ whole genome shotgun (WGS) entry which is preliminary data.</text>
</comment>
<feature type="domain" description="BIG2" evidence="1">
    <location>
        <begin position="34"/>
        <end position="120"/>
    </location>
</feature>
<dbReference type="EMBL" id="ABWN01000030">
    <property type="protein sequence ID" value="EFF68134.1"/>
    <property type="molecule type" value="Genomic_DNA"/>
</dbReference>
<dbReference type="InterPro" id="IPR003343">
    <property type="entry name" value="Big_2"/>
</dbReference>
<dbReference type="SMART" id="SM00635">
    <property type="entry name" value="BID_2"/>
    <property type="match status" value="14"/>
</dbReference>
<proteinExistence type="predicted"/>
<feature type="domain" description="BIG2" evidence="1">
    <location>
        <begin position="455"/>
        <end position="542"/>
    </location>
</feature>
<dbReference type="PANTHER" id="PTHR23019:SF0">
    <property type="entry name" value="NUCLEAR PORE MEMBRANE GLYCOPROTEIN 210"/>
    <property type="match status" value="1"/>
</dbReference>
<dbReference type="GeneID" id="98918367"/>
<dbReference type="AlphaFoldDB" id="D4RZY6"/>
<protein>
    <submittedName>
        <fullName evidence="2">Bacterial group 2 Ig-like protein</fullName>
    </submittedName>
</protein>
<dbReference type="Proteomes" id="UP000006238">
    <property type="component" value="Unassembled WGS sequence"/>
</dbReference>
<feature type="domain" description="BIG2" evidence="1">
    <location>
        <begin position="207"/>
        <end position="278"/>
    </location>
</feature>
<dbReference type="InterPro" id="IPR045197">
    <property type="entry name" value="NUP210-like"/>
</dbReference>
<organism evidence="2 3">
    <name type="scientific">Eshraghiella crossota DSM 2876</name>
    <dbReference type="NCBI Taxonomy" id="511680"/>
    <lineage>
        <taxon>Bacteria</taxon>
        <taxon>Bacillati</taxon>
        <taxon>Bacillota</taxon>
        <taxon>Clostridia</taxon>
        <taxon>Lachnospirales</taxon>
        <taxon>Lachnospiraceae</taxon>
        <taxon>Eshraghiella</taxon>
    </lineage>
</organism>
<feature type="domain" description="BIG2" evidence="1">
    <location>
        <begin position="122"/>
        <end position="205"/>
    </location>
</feature>
<dbReference type="InterPro" id="IPR008964">
    <property type="entry name" value="Invasin/intimin_cell_adhesion"/>
</dbReference>
<evidence type="ECO:0000313" key="2">
    <source>
        <dbReference type="EMBL" id="EFF68134.1"/>
    </source>
</evidence>
<feature type="domain" description="BIG2" evidence="1">
    <location>
        <begin position="1053"/>
        <end position="1129"/>
    </location>
</feature>
<dbReference type="HOGENOM" id="CLU_261515_0_0_9"/>
<dbReference type="SUPFAM" id="SSF49373">
    <property type="entry name" value="Invasin/intimin cell-adhesion fragments"/>
    <property type="match status" value="9"/>
</dbReference>
<dbReference type="STRING" id="45851.BHV86_00115"/>
<dbReference type="Pfam" id="PF02368">
    <property type="entry name" value="Big_2"/>
    <property type="match status" value="8"/>
</dbReference>